<organism evidence="1 2">
    <name type="scientific">Qipengyuania mesophila</name>
    <dbReference type="NCBI Taxonomy" id="2867246"/>
    <lineage>
        <taxon>Bacteria</taxon>
        <taxon>Pseudomonadati</taxon>
        <taxon>Pseudomonadota</taxon>
        <taxon>Alphaproteobacteria</taxon>
        <taxon>Sphingomonadales</taxon>
        <taxon>Erythrobacteraceae</taxon>
        <taxon>Qipengyuania</taxon>
    </lineage>
</organism>
<proteinExistence type="predicted"/>
<gene>
    <name evidence="1" type="ORF">K3181_12070</name>
</gene>
<dbReference type="EMBL" id="JAIGNU010000002">
    <property type="protein sequence ID" value="MBX7502179.1"/>
    <property type="molecule type" value="Genomic_DNA"/>
</dbReference>
<evidence type="ECO:0000313" key="1">
    <source>
        <dbReference type="EMBL" id="MBX7502179.1"/>
    </source>
</evidence>
<reference evidence="1 2" key="1">
    <citation type="submission" date="2021-08" db="EMBL/GenBank/DDBJ databases">
        <title>Comparative Genomics Analysis of the Genus Qipengyuania Reveals Extensive Genetic Diversity and Metabolic Versatility, Including the Description of Fifteen Novel Species.</title>
        <authorList>
            <person name="Liu Y."/>
        </authorList>
    </citation>
    <scope>NUCLEOTIDE SEQUENCE [LARGE SCALE GENOMIC DNA]</scope>
    <source>
        <strain evidence="1 2">YG27</strain>
    </source>
</reference>
<protein>
    <submittedName>
        <fullName evidence="1">Uncharacterized protein</fullName>
    </submittedName>
</protein>
<dbReference type="Proteomes" id="UP000782554">
    <property type="component" value="Unassembled WGS sequence"/>
</dbReference>
<accession>A0ABS7JX44</accession>
<keyword evidence="2" id="KW-1185">Reference proteome</keyword>
<sequence length="289" mass="31768">MGLGSVAEVDHVSGHGYANIAVRVFHDDAGNASPFLLFPIDIVSSSDKSTIASLVARSIGEMVALEKQSLKACRMALKTLAPMFVDRGQATLERLDFLFDGSGNRKFHAELMLVQKDLSTVRCREVAEDVPTLVKLIRHSLIEHDQNMTVLEEIGSPLNRLRATSLAASVLDLIGLDRVELMLDINGDDKLEFLVADTSLPFASGSFQFEMGILQCSLAMRNQQCWFDKDRLYLANSPELPASIQVGLAGKPLTDFLSIEGLEFEAEIFSVSRLARFLVIELGLPQKTI</sequence>
<evidence type="ECO:0000313" key="2">
    <source>
        <dbReference type="Proteomes" id="UP000782554"/>
    </source>
</evidence>
<dbReference type="RefSeq" id="WP_221603346.1">
    <property type="nucleotide sequence ID" value="NZ_JAIGNU010000002.1"/>
</dbReference>
<comment type="caution">
    <text evidence="1">The sequence shown here is derived from an EMBL/GenBank/DDBJ whole genome shotgun (WGS) entry which is preliminary data.</text>
</comment>
<name>A0ABS7JX44_9SPHN</name>